<feature type="compositionally biased region" description="Acidic residues" evidence="1">
    <location>
        <begin position="384"/>
        <end position="413"/>
    </location>
</feature>
<organism evidence="3 4">
    <name type="scientific">Kwoniella shivajii</name>
    <dbReference type="NCBI Taxonomy" id="564305"/>
    <lineage>
        <taxon>Eukaryota</taxon>
        <taxon>Fungi</taxon>
        <taxon>Dikarya</taxon>
        <taxon>Basidiomycota</taxon>
        <taxon>Agaricomycotina</taxon>
        <taxon>Tremellomycetes</taxon>
        <taxon>Tremellales</taxon>
        <taxon>Cryptococcaceae</taxon>
        <taxon>Kwoniella</taxon>
    </lineage>
</organism>
<dbReference type="EMBL" id="CP141883">
    <property type="protein sequence ID" value="WRT65619.1"/>
    <property type="molecule type" value="Genomic_DNA"/>
</dbReference>
<dbReference type="GeneID" id="87954695"/>
<feature type="compositionally biased region" description="Basic residues" evidence="1">
    <location>
        <begin position="1"/>
        <end position="14"/>
    </location>
</feature>
<feature type="compositionally biased region" description="Basic and acidic residues" evidence="1">
    <location>
        <begin position="345"/>
        <end position="360"/>
    </location>
</feature>
<evidence type="ECO:0000256" key="1">
    <source>
        <dbReference type="SAM" id="MobiDB-lite"/>
    </source>
</evidence>
<evidence type="ECO:0000313" key="4">
    <source>
        <dbReference type="Proteomes" id="UP001329825"/>
    </source>
</evidence>
<feature type="compositionally biased region" description="Polar residues" evidence="1">
    <location>
        <begin position="252"/>
        <end position="266"/>
    </location>
</feature>
<feature type="compositionally biased region" description="Basic and acidic residues" evidence="1">
    <location>
        <begin position="414"/>
        <end position="423"/>
    </location>
</feature>
<proteinExistence type="predicted"/>
<sequence>MARPRRKNRTHLKGPAKGETEENVPKSFVIKSGAVTKSITQLVRDTRKIMEPNTATRLRERPNARLRDYLTIAPSLKVTHLMAFTLTDAANVHLRVARLPQGPTLTFRVNKYSLMKDLVNSSLRNVGKSPGGEYRNPPLLVMNNFQQPANGSALPQLRLMSTMFQGLFPPIQVEKSALPTFRRVLLLSYSHQTGCISFRHFTITVRPHGVSRRVRKLLTTTGTVKVSRKAPNLSNTEDIADYLLRRAGSETSNLTGQSGYDSMSETEASEGESDTNAIELPEDYVGRGNKKGERKAVRLIETGPRMELRLIKVVEGLVGSKKGEGETVFHEFVQKSKSEAVSMQESHEQRRAAKDARRAEQAANVARKKAEKTKSKPKRKSAEGEDDEEEGEDEESSEGDLDVEGLSDIDPEEELQRLRDRKVNFKGQNQAGDDDYDDEDEDDDFEYEDRVNQADQQEDIDDWDADVGAADVSSEEDEEEQGGNESSESEGEAPPPPRKKRSNGKK</sequence>
<evidence type="ECO:0000259" key="2">
    <source>
        <dbReference type="PROSITE" id="PS50833"/>
    </source>
</evidence>
<keyword evidence="4" id="KW-1185">Reference proteome</keyword>
<dbReference type="SMART" id="SM00879">
    <property type="entry name" value="Brix"/>
    <property type="match status" value="1"/>
</dbReference>
<feature type="compositionally biased region" description="Basic residues" evidence="1">
    <location>
        <begin position="366"/>
        <end position="379"/>
    </location>
</feature>
<dbReference type="Pfam" id="PF04427">
    <property type="entry name" value="Brix"/>
    <property type="match status" value="1"/>
</dbReference>
<gene>
    <name evidence="3" type="ORF">IL334_002564</name>
</gene>
<feature type="region of interest" description="Disordered" evidence="1">
    <location>
        <begin position="252"/>
        <end position="278"/>
    </location>
</feature>
<accession>A0ABZ1CV34</accession>
<reference evidence="3 4" key="1">
    <citation type="submission" date="2024-01" db="EMBL/GenBank/DDBJ databases">
        <title>Comparative genomics of Cryptococcus and Kwoniella reveals pathogenesis evolution and contrasting modes of karyotype evolution via chromosome fusion or intercentromeric recombination.</title>
        <authorList>
            <person name="Coelho M.A."/>
            <person name="David-Palma M."/>
            <person name="Shea T."/>
            <person name="Bowers K."/>
            <person name="McGinley-Smith S."/>
            <person name="Mohammad A.W."/>
            <person name="Gnirke A."/>
            <person name="Yurkov A.M."/>
            <person name="Nowrousian M."/>
            <person name="Sun S."/>
            <person name="Cuomo C.A."/>
            <person name="Heitman J."/>
        </authorList>
    </citation>
    <scope>NUCLEOTIDE SEQUENCE [LARGE SCALE GENOMIC DNA]</scope>
    <source>
        <strain evidence="3">CBS 11374</strain>
    </source>
</reference>
<dbReference type="PANTHER" id="PTHR12661">
    <property type="entry name" value="PETER PAN-RELATED"/>
    <property type="match status" value="1"/>
</dbReference>
<dbReference type="RefSeq" id="XP_062790359.1">
    <property type="nucleotide sequence ID" value="XM_062934308.1"/>
</dbReference>
<dbReference type="PROSITE" id="PS50833">
    <property type="entry name" value="BRIX"/>
    <property type="match status" value="1"/>
</dbReference>
<feature type="compositionally biased region" description="Acidic residues" evidence="1">
    <location>
        <begin position="432"/>
        <end position="447"/>
    </location>
</feature>
<feature type="region of interest" description="Disordered" evidence="1">
    <location>
        <begin position="337"/>
        <end position="506"/>
    </location>
</feature>
<dbReference type="InterPro" id="IPR045112">
    <property type="entry name" value="PPAN-like"/>
</dbReference>
<feature type="compositionally biased region" description="Basic residues" evidence="1">
    <location>
        <begin position="497"/>
        <end position="506"/>
    </location>
</feature>
<protein>
    <recommendedName>
        <fullName evidence="2">Brix domain-containing protein</fullName>
    </recommendedName>
</protein>
<dbReference type="InterPro" id="IPR007109">
    <property type="entry name" value="Brix"/>
</dbReference>
<feature type="region of interest" description="Disordered" evidence="1">
    <location>
        <begin position="1"/>
        <end position="22"/>
    </location>
</feature>
<dbReference type="Proteomes" id="UP001329825">
    <property type="component" value="Chromosome 3"/>
</dbReference>
<feature type="compositionally biased region" description="Acidic residues" evidence="1">
    <location>
        <begin position="456"/>
        <end position="465"/>
    </location>
</feature>
<evidence type="ECO:0000313" key="3">
    <source>
        <dbReference type="EMBL" id="WRT65619.1"/>
    </source>
</evidence>
<name>A0ABZ1CV34_9TREE</name>
<feature type="domain" description="Brix" evidence="2">
    <location>
        <begin position="25"/>
        <end position="319"/>
    </location>
</feature>
<feature type="compositionally biased region" description="Acidic residues" evidence="1">
    <location>
        <begin position="473"/>
        <end position="491"/>
    </location>
</feature>
<dbReference type="PANTHER" id="PTHR12661:SF5">
    <property type="entry name" value="SUPPRESSOR OF SWI4 1 HOMOLOG"/>
    <property type="match status" value="1"/>
</dbReference>